<dbReference type="Proteomes" id="UP001189429">
    <property type="component" value="Unassembled WGS sequence"/>
</dbReference>
<evidence type="ECO:0000256" key="1">
    <source>
        <dbReference type="SAM" id="MobiDB-lite"/>
    </source>
</evidence>
<feature type="region of interest" description="Disordered" evidence="1">
    <location>
        <begin position="341"/>
        <end position="360"/>
    </location>
</feature>
<comment type="caution">
    <text evidence="2">The sequence shown here is derived from an EMBL/GenBank/DDBJ whole genome shotgun (WGS) entry which is preliminary data.</text>
</comment>
<proteinExistence type="predicted"/>
<evidence type="ECO:0000313" key="3">
    <source>
        <dbReference type="Proteomes" id="UP001189429"/>
    </source>
</evidence>
<accession>A0ABN9QTA9</accession>
<name>A0ABN9QTA9_9DINO</name>
<feature type="compositionally biased region" description="Polar residues" evidence="1">
    <location>
        <begin position="1"/>
        <end position="13"/>
    </location>
</feature>
<evidence type="ECO:0000313" key="2">
    <source>
        <dbReference type="EMBL" id="CAK0808441.1"/>
    </source>
</evidence>
<feature type="region of interest" description="Disordered" evidence="1">
    <location>
        <begin position="1"/>
        <end position="23"/>
    </location>
</feature>
<protein>
    <submittedName>
        <fullName evidence="2">Uncharacterized protein</fullName>
    </submittedName>
</protein>
<reference evidence="2" key="1">
    <citation type="submission" date="2023-10" db="EMBL/GenBank/DDBJ databases">
        <authorList>
            <person name="Chen Y."/>
            <person name="Shah S."/>
            <person name="Dougan E. K."/>
            <person name="Thang M."/>
            <person name="Chan C."/>
        </authorList>
    </citation>
    <scope>NUCLEOTIDE SEQUENCE [LARGE SCALE GENOMIC DNA]</scope>
</reference>
<sequence length="360" mass="37357">MTTPTSRNASPSKTAPPRSICPRAWAAKPAMTTSVLSAMLTCEKPARTKSDSSSAAVLKFSAGMPNSHPAACSMLASATGAATIHVCRSQPPAVAERPRGRAQEGGAGDEVVRAVHGDDTIHRGRRHCAKQAAHVPLAQRRPPLQDLGPEAPAGGLGLRRRQVEAEHPGGPEALQQPQHVVAAAAPRLQHHVPRRHARGLGNAVGERRCCLGVGHAVARPQAEVQPLGAPAAVQHAADLTREAATKHTAQSTGVPELRAEFLGRRWTPPLWRAAHAMRAERARGGARGGAGGAATLLARGARTALAPRAPSGGPPSADPRNLRGPLETSCSVQDYVPSKTGLSSVYSLDQRSGGANSVEA</sequence>
<feature type="region of interest" description="Disordered" evidence="1">
    <location>
        <begin position="305"/>
        <end position="334"/>
    </location>
</feature>
<dbReference type="EMBL" id="CAUYUJ010004171">
    <property type="protein sequence ID" value="CAK0808441.1"/>
    <property type="molecule type" value="Genomic_DNA"/>
</dbReference>
<keyword evidence="3" id="KW-1185">Reference proteome</keyword>
<organism evidence="2 3">
    <name type="scientific">Prorocentrum cordatum</name>
    <dbReference type="NCBI Taxonomy" id="2364126"/>
    <lineage>
        <taxon>Eukaryota</taxon>
        <taxon>Sar</taxon>
        <taxon>Alveolata</taxon>
        <taxon>Dinophyceae</taxon>
        <taxon>Prorocentrales</taxon>
        <taxon>Prorocentraceae</taxon>
        <taxon>Prorocentrum</taxon>
    </lineage>
</organism>
<gene>
    <name evidence="2" type="ORF">PCOR1329_LOCUS14041</name>
</gene>